<dbReference type="EMBL" id="JASNQZ010000015">
    <property type="protein sequence ID" value="KAL0945793.1"/>
    <property type="molecule type" value="Genomic_DNA"/>
</dbReference>
<protein>
    <submittedName>
        <fullName evidence="2">Uncharacterized protein</fullName>
    </submittedName>
</protein>
<organism evidence="2 3">
    <name type="scientific">Hohenbuehelia grisea</name>
    <dbReference type="NCBI Taxonomy" id="104357"/>
    <lineage>
        <taxon>Eukaryota</taxon>
        <taxon>Fungi</taxon>
        <taxon>Dikarya</taxon>
        <taxon>Basidiomycota</taxon>
        <taxon>Agaricomycotina</taxon>
        <taxon>Agaricomycetes</taxon>
        <taxon>Agaricomycetidae</taxon>
        <taxon>Agaricales</taxon>
        <taxon>Pleurotineae</taxon>
        <taxon>Pleurotaceae</taxon>
        <taxon>Hohenbuehelia</taxon>
    </lineage>
</organism>
<comment type="caution">
    <text evidence="2">The sequence shown here is derived from an EMBL/GenBank/DDBJ whole genome shotgun (WGS) entry which is preliminary data.</text>
</comment>
<dbReference type="Proteomes" id="UP001556367">
    <property type="component" value="Unassembled WGS sequence"/>
</dbReference>
<feature type="compositionally biased region" description="Polar residues" evidence="1">
    <location>
        <begin position="79"/>
        <end position="109"/>
    </location>
</feature>
<gene>
    <name evidence="2" type="ORF">HGRIS_012081</name>
</gene>
<reference evidence="3" key="1">
    <citation type="submission" date="2024-06" db="EMBL/GenBank/DDBJ databases">
        <title>Multi-omics analyses provide insights into the biosynthesis of the anticancer antibiotic pleurotin in Hohenbuehelia grisea.</title>
        <authorList>
            <person name="Weaver J.A."/>
            <person name="Alberti F."/>
        </authorList>
    </citation>
    <scope>NUCLEOTIDE SEQUENCE [LARGE SCALE GENOMIC DNA]</scope>
    <source>
        <strain evidence="3">T-177</strain>
    </source>
</reference>
<feature type="region of interest" description="Disordered" evidence="1">
    <location>
        <begin position="67"/>
        <end position="109"/>
    </location>
</feature>
<accession>A0ABR3IR80</accession>
<sequence length="336" mass="38199">MFVYATICRGLPAFLFSAPPESGLRLQPPRHSAHDTPLIALSLTHHNVLRDNRRAFVSFVKNNNRPTFSGSESRPLLSVPNQQPGDSAPNRSVDNQPSTADTRQPSSTQPRRFLVLQSFYDHSASVDLTDNGLPRSVNITVKSYTERSQIESFSHSFYAHGLPLFARDLEDGHYNVIAYDNQREVPSAVFESQHSDQVLLQNCLLTRRGKLPRSVRHLRVEYRSACRHVALPFIRTISDAVNLQRLELLDAIPMQIVTYYERIDLPHLHSILVVVRPTQDDIRALEHLFGLLVAPVGLRIHVVFAYPGSRPEFAARVQVMTDEWRLRMVQLLLAHH</sequence>
<proteinExistence type="predicted"/>
<evidence type="ECO:0000313" key="3">
    <source>
        <dbReference type="Proteomes" id="UP001556367"/>
    </source>
</evidence>
<keyword evidence="3" id="KW-1185">Reference proteome</keyword>
<name>A0ABR3IR80_9AGAR</name>
<evidence type="ECO:0000313" key="2">
    <source>
        <dbReference type="EMBL" id="KAL0945793.1"/>
    </source>
</evidence>
<evidence type="ECO:0000256" key="1">
    <source>
        <dbReference type="SAM" id="MobiDB-lite"/>
    </source>
</evidence>